<keyword evidence="4" id="KW-1003">Cell membrane</keyword>
<keyword evidence="7 8" id="KW-0472">Membrane</keyword>
<dbReference type="PANTHER" id="PTHR43848">
    <property type="entry name" value="PUTRESCINE TRANSPORT SYSTEM PERMEASE PROTEIN POTI"/>
    <property type="match status" value="1"/>
</dbReference>
<dbReference type="InterPro" id="IPR000515">
    <property type="entry name" value="MetI-like"/>
</dbReference>
<feature type="transmembrane region" description="Helical" evidence="8">
    <location>
        <begin position="228"/>
        <end position="249"/>
    </location>
</feature>
<dbReference type="SUPFAM" id="SSF161098">
    <property type="entry name" value="MetI-like"/>
    <property type="match status" value="1"/>
</dbReference>
<dbReference type="InterPro" id="IPR035906">
    <property type="entry name" value="MetI-like_sf"/>
</dbReference>
<dbReference type="EMBL" id="JAVDBT010000003">
    <property type="protein sequence ID" value="MDQ2065467.1"/>
    <property type="molecule type" value="Genomic_DNA"/>
</dbReference>
<evidence type="ECO:0000256" key="1">
    <source>
        <dbReference type="ARBA" id="ARBA00004651"/>
    </source>
</evidence>
<keyword evidence="11" id="KW-1185">Reference proteome</keyword>
<dbReference type="Proteomes" id="UP001239680">
    <property type="component" value="Unassembled WGS sequence"/>
</dbReference>
<evidence type="ECO:0000256" key="5">
    <source>
        <dbReference type="ARBA" id="ARBA00022692"/>
    </source>
</evidence>
<evidence type="ECO:0000313" key="11">
    <source>
        <dbReference type="Proteomes" id="UP001239680"/>
    </source>
</evidence>
<evidence type="ECO:0000259" key="9">
    <source>
        <dbReference type="PROSITE" id="PS50928"/>
    </source>
</evidence>
<evidence type="ECO:0000313" key="10">
    <source>
        <dbReference type="EMBL" id="MDQ2065467.1"/>
    </source>
</evidence>
<evidence type="ECO:0000256" key="4">
    <source>
        <dbReference type="ARBA" id="ARBA00022475"/>
    </source>
</evidence>
<keyword evidence="6 8" id="KW-1133">Transmembrane helix</keyword>
<keyword evidence="5 8" id="KW-0812">Transmembrane</keyword>
<feature type="domain" description="ABC transmembrane type-1" evidence="9">
    <location>
        <begin position="61"/>
        <end position="249"/>
    </location>
</feature>
<name>A0ABU0VUQ9_9RHOB</name>
<evidence type="ECO:0000256" key="7">
    <source>
        <dbReference type="ARBA" id="ARBA00023136"/>
    </source>
</evidence>
<sequence length="269" mass="29068">MKKGLGLRSYTIFYLIVLYAPIIILPMFAFNNATTVAFPLQGFTTQWFSEMLANTNLRKALVNSLIVSLSSATLATVLGILAARSAVRYSWPGKGLVMGSIMVPLVLPEMIVAMSLLVLLLAMGIKLSLFTIILGHVLMCMPFAVAILTSAFQTLDKSLEEAALDLGENAWSTFRLIVLPLVMPGIMASFLITFTISIDEFIIANFLGGGEPVLSVFIFTAFRFPATVPPVLALGTMLVAFSIILLTIAEYFRRRGVAKAGGKDSGGFL</sequence>
<reference evidence="10 11" key="1">
    <citation type="submission" date="2023-08" db="EMBL/GenBank/DDBJ databases">
        <title>Characterization of two Paracoccaceae strains isolated from Phycosphere and proposal of Xinfangfangia lacusdiani sp. nov.</title>
        <authorList>
            <person name="Deng Y."/>
            <person name="Zhang Y.Q."/>
        </authorList>
    </citation>
    <scope>NUCLEOTIDE SEQUENCE [LARGE SCALE GENOMIC DNA]</scope>
    <source>
        <strain evidence="10 11">CPCC 101601</strain>
    </source>
</reference>
<evidence type="ECO:0000256" key="6">
    <source>
        <dbReference type="ARBA" id="ARBA00022989"/>
    </source>
</evidence>
<keyword evidence="3 8" id="KW-0813">Transport</keyword>
<feature type="transmembrane region" description="Helical" evidence="8">
    <location>
        <begin position="60"/>
        <end position="81"/>
    </location>
</feature>
<comment type="similarity">
    <text evidence="2">Belongs to the binding-protein-dependent transport system permease family. CysTW subfamily.</text>
</comment>
<evidence type="ECO:0000256" key="3">
    <source>
        <dbReference type="ARBA" id="ARBA00022448"/>
    </source>
</evidence>
<gene>
    <name evidence="10" type="ORF">Q9295_03705</name>
</gene>
<feature type="transmembrane region" description="Helical" evidence="8">
    <location>
        <begin position="101"/>
        <end position="122"/>
    </location>
</feature>
<proteinExistence type="inferred from homology"/>
<comment type="caution">
    <text evidence="10">The sequence shown here is derived from an EMBL/GenBank/DDBJ whole genome shotgun (WGS) entry which is preliminary data.</text>
</comment>
<feature type="transmembrane region" description="Helical" evidence="8">
    <location>
        <begin position="12"/>
        <end position="30"/>
    </location>
</feature>
<dbReference type="InterPro" id="IPR051789">
    <property type="entry name" value="Bact_Polyamine_Transport"/>
</dbReference>
<dbReference type="PROSITE" id="PS50928">
    <property type="entry name" value="ABC_TM1"/>
    <property type="match status" value="1"/>
</dbReference>
<evidence type="ECO:0000256" key="8">
    <source>
        <dbReference type="RuleBase" id="RU363032"/>
    </source>
</evidence>
<feature type="transmembrane region" description="Helical" evidence="8">
    <location>
        <begin position="172"/>
        <end position="194"/>
    </location>
</feature>
<dbReference type="RefSeq" id="WP_306679155.1">
    <property type="nucleotide sequence ID" value="NZ_JAVDBT010000003.1"/>
</dbReference>
<dbReference type="Pfam" id="PF00528">
    <property type="entry name" value="BPD_transp_1"/>
    <property type="match status" value="1"/>
</dbReference>
<accession>A0ABU0VUQ9</accession>
<comment type="subcellular location">
    <subcellularLocation>
        <location evidence="1 8">Cell membrane</location>
        <topology evidence="1 8">Multi-pass membrane protein</topology>
    </subcellularLocation>
</comment>
<feature type="transmembrane region" description="Helical" evidence="8">
    <location>
        <begin position="201"/>
        <end position="222"/>
    </location>
</feature>
<dbReference type="Gene3D" id="1.10.3720.10">
    <property type="entry name" value="MetI-like"/>
    <property type="match status" value="1"/>
</dbReference>
<dbReference type="PANTHER" id="PTHR43848:SF2">
    <property type="entry name" value="PUTRESCINE TRANSPORT SYSTEM PERMEASE PROTEIN POTI"/>
    <property type="match status" value="1"/>
</dbReference>
<organism evidence="10 11">
    <name type="scientific">Pseudogemmobacter lacusdianii</name>
    <dbReference type="NCBI Taxonomy" id="3069608"/>
    <lineage>
        <taxon>Bacteria</taxon>
        <taxon>Pseudomonadati</taxon>
        <taxon>Pseudomonadota</taxon>
        <taxon>Alphaproteobacteria</taxon>
        <taxon>Rhodobacterales</taxon>
        <taxon>Paracoccaceae</taxon>
        <taxon>Pseudogemmobacter</taxon>
    </lineage>
</organism>
<evidence type="ECO:0000256" key="2">
    <source>
        <dbReference type="ARBA" id="ARBA00007069"/>
    </source>
</evidence>
<protein>
    <submittedName>
        <fullName evidence="10">ABC transporter permease</fullName>
    </submittedName>
</protein>
<dbReference type="CDD" id="cd06261">
    <property type="entry name" value="TM_PBP2"/>
    <property type="match status" value="1"/>
</dbReference>
<feature type="transmembrane region" description="Helical" evidence="8">
    <location>
        <begin position="129"/>
        <end position="152"/>
    </location>
</feature>